<feature type="compositionally biased region" description="Polar residues" evidence="3">
    <location>
        <begin position="345"/>
        <end position="358"/>
    </location>
</feature>
<dbReference type="RefSeq" id="WP_076514623.1">
    <property type="nucleotide sequence ID" value="NZ_FTOH01000003.1"/>
</dbReference>
<evidence type="ECO:0000259" key="5">
    <source>
        <dbReference type="Pfam" id="PF25876"/>
    </source>
</evidence>
<dbReference type="GO" id="GO:1990281">
    <property type="term" value="C:efflux pump complex"/>
    <property type="evidence" value="ECO:0007669"/>
    <property type="project" value="TreeGrafter"/>
</dbReference>
<organism evidence="7 8">
    <name type="scientific">Thalassolituus maritimus</name>
    <dbReference type="NCBI Taxonomy" id="484498"/>
    <lineage>
        <taxon>Bacteria</taxon>
        <taxon>Pseudomonadati</taxon>
        <taxon>Pseudomonadota</taxon>
        <taxon>Gammaproteobacteria</taxon>
        <taxon>Oceanospirillales</taxon>
        <taxon>Oceanospirillaceae</taxon>
        <taxon>Thalassolituus</taxon>
    </lineage>
</organism>
<proteinExistence type="inferred from homology"/>
<evidence type="ECO:0000256" key="1">
    <source>
        <dbReference type="ARBA" id="ARBA00009477"/>
    </source>
</evidence>
<dbReference type="OrthoDB" id="5730196at2"/>
<evidence type="ECO:0000256" key="2">
    <source>
        <dbReference type="SAM" id="Coils"/>
    </source>
</evidence>
<dbReference type="InterPro" id="IPR006143">
    <property type="entry name" value="RND_pump_MFP"/>
</dbReference>
<sequence length="364" mass="38984">MSLQKFLNSALLTSVILMPLHSMAETLTITETMLPDTFNLNGTIEAVNSGTISAQTSGNILSINGDVGDKVENGEILIRIDNTQQKAAVAQAEAALAQAQALNDDAQTLLKRNARLVKQGTLSQGEYDRSEAQAKSSAANVEAAKAALRQARTQLSYTEVTAPYAGIIMERFVEVGEFVSPGTPLMSGYGTGAMRAVTDVPQRIAAKYTDTSQVSIQVKDTHTPATGVTLYPFADSSRHSVRLRATLAEDTSQTVVPGQWVKVQLQVGSRPAILVPEAAILRRGEMTAVFVTMNERSTLRQVRVGAQRQLPQQHQGETWYEILAGLNAGETIKANALDELGDISPSANRSADSSTSTDAKPDVK</sequence>
<dbReference type="EMBL" id="FTOH01000003">
    <property type="protein sequence ID" value="SIS64567.1"/>
    <property type="molecule type" value="Genomic_DNA"/>
</dbReference>
<keyword evidence="4" id="KW-0732">Signal</keyword>
<dbReference type="STRING" id="484498.SAMN05421686_10370"/>
<reference evidence="8" key="1">
    <citation type="submission" date="2017-01" db="EMBL/GenBank/DDBJ databases">
        <authorList>
            <person name="Varghese N."/>
            <person name="Submissions S."/>
        </authorList>
    </citation>
    <scope>NUCLEOTIDE SEQUENCE [LARGE SCALE GENOMIC DNA]</scope>
    <source>
        <strain evidence="8">DSM 24913</strain>
    </source>
</reference>
<feature type="coiled-coil region" evidence="2">
    <location>
        <begin position="80"/>
        <end position="119"/>
    </location>
</feature>
<dbReference type="InterPro" id="IPR058624">
    <property type="entry name" value="MdtA-like_HH"/>
</dbReference>
<keyword evidence="2" id="KW-0175">Coiled coil</keyword>
<dbReference type="Proteomes" id="UP000185639">
    <property type="component" value="Unassembled WGS sequence"/>
</dbReference>
<accession>A0A1N7KSP2</accession>
<protein>
    <submittedName>
        <fullName evidence="7">RND family efflux transporter, MFP subunit</fullName>
    </submittedName>
</protein>
<feature type="chain" id="PRO_5012930120" evidence="4">
    <location>
        <begin position="25"/>
        <end position="364"/>
    </location>
</feature>
<evidence type="ECO:0000313" key="8">
    <source>
        <dbReference type="Proteomes" id="UP000185639"/>
    </source>
</evidence>
<comment type="similarity">
    <text evidence="1">Belongs to the membrane fusion protein (MFP) (TC 8.A.1) family.</text>
</comment>
<dbReference type="NCBIfam" id="TIGR01730">
    <property type="entry name" value="RND_mfp"/>
    <property type="match status" value="1"/>
</dbReference>
<dbReference type="Gene3D" id="1.10.287.470">
    <property type="entry name" value="Helix hairpin bin"/>
    <property type="match status" value="1"/>
</dbReference>
<dbReference type="SUPFAM" id="SSF111369">
    <property type="entry name" value="HlyD-like secretion proteins"/>
    <property type="match status" value="1"/>
</dbReference>
<evidence type="ECO:0000256" key="3">
    <source>
        <dbReference type="SAM" id="MobiDB-lite"/>
    </source>
</evidence>
<dbReference type="GO" id="GO:0015562">
    <property type="term" value="F:efflux transmembrane transporter activity"/>
    <property type="evidence" value="ECO:0007669"/>
    <property type="project" value="TreeGrafter"/>
</dbReference>
<dbReference type="PANTHER" id="PTHR30469">
    <property type="entry name" value="MULTIDRUG RESISTANCE PROTEIN MDTA"/>
    <property type="match status" value="1"/>
</dbReference>
<dbReference type="Pfam" id="PF25917">
    <property type="entry name" value="BSH_RND"/>
    <property type="match status" value="1"/>
</dbReference>
<feature type="domain" description="Multidrug resistance protein MdtA-like alpha-helical hairpin" evidence="5">
    <location>
        <begin position="89"/>
        <end position="158"/>
    </location>
</feature>
<keyword evidence="8" id="KW-1185">Reference proteome</keyword>
<feature type="region of interest" description="Disordered" evidence="3">
    <location>
        <begin position="342"/>
        <end position="364"/>
    </location>
</feature>
<dbReference type="InterPro" id="IPR058625">
    <property type="entry name" value="MdtA-like_BSH"/>
</dbReference>
<evidence type="ECO:0000313" key="7">
    <source>
        <dbReference type="EMBL" id="SIS64567.1"/>
    </source>
</evidence>
<name>A0A1N7KSP2_9GAMM</name>
<gene>
    <name evidence="7" type="ORF">SAMN05421686_10370</name>
</gene>
<dbReference type="PANTHER" id="PTHR30469:SF18">
    <property type="entry name" value="RESISTANCE-NODULATION-CELL DIVISION (RND) EFFLUX MEMBRANE FUSION PROTEIN-RELATED"/>
    <property type="match status" value="1"/>
</dbReference>
<dbReference type="Gene3D" id="2.40.30.170">
    <property type="match status" value="1"/>
</dbReference>
<feature type="domain" description="Multidrug resistance protein MdtA-like barrel-sandwich hybrid" evidence="6">
    <location>
        <begin position="51"/>
        <end position="184"/>
    </location>
</feature>
<feature type="signal peptide" evidence="4">
    <location>
        <begin position="1"/>
        <end position="24"/>
    </location>
</feature>
<dbReference type="Gene3D" id="2.40.50.100">
    <property type="match status" value="1"/>
</dbReference>
<evidence type="ECO:0000259" key="6">
    <source>
        <dbReference type="Pfam" id="PF25917"/>
    </source>
</evidence>
<dbReference type="Pfam" id="PF25876">
    <property type="entry name" value="HH_MFP_RND"/>
    <property type="match status" value="1"/>
</dbReference>
<dbReference type="AlphaFoldDB" id="A0A1N7KSP2"/>
<evidence type="ECO:0000256" key="4">
    <source>
        <dbReference type="SAM" id="SignalP"/>
    </source>
</evidence>
<dbReference type="Gene3D" id="2.40.420.20">
    <property type="match status" value="1"/>
</dbReference>